<keyword evidence="5 8" id="KW-0812">Transmembrane</keyword>
<dbReference type="GO" id="GO:0005886">
    <property type="term" value="C:plasma membrane"/>
    <property type="evidence" value="ECO:0007669"/>
    <property type="project" value="UniProtKB-SubCell"/>
</dbReference>
<evidence type="ECO:0000256" key="7">
    <source>
        <dbReference type="ARBA" id="ARBA00023136"/>
    </source>
</evidence>
<dbReference type="CDD" id="cd06261">
    <property type="entry name" value="TM_PBP2"/>
    <property type="match status" value="1"/>
</dbReference>
<dbReference type="Gene3D" id="1.10.3720.10">
    <property type="entry name" value="MetI-like"/>
    <property type="match status" value="1"/>
</dbReference>
<dbReference type="PANTHER" id="PTHR30425:SF2">
    <property type="entry name" value="ABC TRANSPORTER PERMEASE PROTEIN YQGH-RELATED"/>
    <property type="match status" value="1"/>
</dbReference>
<dbReference type="InterPro" id="IPR035906">
    <property type="entry name" value="MetI-like_sf"/>
</dbReference>
<dbReference type="InterPro" id="IPR051124">
    <property type="entry name" value="Phosphate_Transport_Permease"/>
</dbReference>
<feature type="transmembrane region" description="Helical" evidence="8">
    <location>
        <begin position="263"/>
        <end position="283"/>
    </location>
</feature>
<dbReference type="NCBIfam" id="TIGR02138">
    <property type="entry name" value="phosphate_pstC"/>
    <property type="match status" value="1"/>
</dbReference>
<feature type="transmembrane region" description="Helical" evidence="8">
    <location>
        <begin position="192"/>
        <end position="214"/>
    </location>
</feature>
<evidence type="ECO:0000256" key="2">
    <source>
        <dbReference type="ARBA" id="ARBA00007069"/>
    </source>
</evidence>
<accession>A0A7W8FVT8</accession>
<evidence type="ECO:0000313" key="12">
    <source>
        <dbReference type="Proteomes" id="UP000539953"/>
    </source>
</evidence>
<evidence type="ECO:0000256" key="8">
    <source>
        <dbReference type="RuleBase" id="RU363032"/>
    </source>
</evidence>
<keyword evidence="12" id="KW-1185">Reference proteome</keyword>
<dbReference type="EMBL" id="JACHHK010000005">
    <property type="protein sequence ID" value="MBB5183518.1"/>
    <property type="molecule type" value="Genomic_DNA"/>
</dbReference>
<organism evidence="11 12">
    <name type="scientific">Catenisphaera adipataccumulans</name>
    <dbReference type="NCBI Taxonomy" id="700500"/>
    <lineage>
        <taxon>Bacteria</taxon>
        <taxon>Bacillati</taxon>
        <taxon>Bacillota</taxon>
        <taxon>Erysipelotrichia</taxon>
        <taxon>Erysipelotrichales</taxon>
        <taxon>Erysipelotrichaceae</taxon>
        <taxon>Catenisphaera</taxon>
    </lineage>
</organism>
<feature type="transmembrane region" description="Helical" evidence="8">
    <location>
        <begin position="108"/>
        <end position="127"/>
    </location>
</feature>
<dbReference type="Proteomes" id="UP000539953">
    <property type="component" value="Unassembled WGS sequence"/>
</dbReference>
<sequence>MFKKEYAWRGIATIGGLIVIGLTLTIGVFLAYRGSATFFQFHHTLGEFLGSADWNPVDSAAGGGTVGALIFIVGSLVTCGLALLIATPLSLGAAVFMTQISPRIGEKFFRPVVQIFAGIPSVVYGWVGLSVLVPFMRVAFHQQVGQSILVAAIVLAVMIFPTITSMTADALTAVPKTNRDGAYGLGSTRWQTIYRVIIPAAKSGIITAIIMGLARAFGEALAVAMVIGQTTALPTSIFSTSKTITTEVAAQMGNAMEGGELKAALWTLSFLLFLISLFMIWLIHRVNAPKKED</sequence>
<dbReference type="RefSeq" id="WP_183328809.1">
    <property type="nucleotide sequence ID" value="NZ_JACHHK010000005.1"/>
</dbReference>
<feature type="transmembrane region" description="Helical" evidence="8">
    <location>
        <begin position="12"/>
        <end position="32"/>
    </location>
</feature>
<comment type="caution">
    <text evidence="11">The sequence shown here is derived from an EMBL/GenBank/DDBJ whole genome shotgun (WGS) entry which is preliminary data.</text>
</comment>
<dbReference type="InterPro" id="IPR011864">
    <property type="entry name" value="Phosphate_PstC"/>
</dbReference>
<gene>
    <name evidence="11" type="ORF">HNQ47_001540</name>
</gene>
<evidence type="ECO:0000313" key="11">
    <source>
        <dbReference type="EMBL" id="MBB5183518.1"/>
    </source>
</evidence>
<feature type="domain" description="ABC transmembrane type-1" evidence="10">
    <location>
        <begin position="72"/>
        <end position="283"/>
    </location>
</feature>
<reference evidence="11 12" key="1">
    <citation type="submission" date="2020-08" db="EMBL/GenBank/DDBJ databases">
        <title>Genomic Encyclopedia of Type Strains, Phase IV (KMG-IV): sequencing the most valuable type-strain genomes for metagenomic binning, comparative biology and taxonomic classification.</title>
        <authorList>
            <person name="Goeker M."/>
        </authorList>
    </citation>
    <scope>NUCLEOTIDE SEQUENCE [LARGE SCALE GENOMIC DNA]</scope>
    <source>
        <strain evidence="11 12">DSM 25799</strain>
    </source>
</reference>
<proteinExistence type="inferred from homology"/>
<dbReference type="GO" id="GO:0006817">
    <property type="term" value="P:phosphate ion transport"/>
    <property type="evidence" value="ECO:0007669"/>
    <property type="project" value="UniProtKB-KW"/>
</dbReference>
<keyword evidence="9" id="KW-0592">Phosphate transport</keyword>
<keyword evidence="6 8" id="KW-1133">Transmembrane helix</keyword>
<evidence type="ECO:0000256" key="1">
    <source>
        <dbReference type="ARBA" id="ARBA00004651"/>
    </source>
</evidence>
<keyword evidence="7 8" id="KW-0472">Membrane</keyword>
<protein>
    <recommendedName>
        <fullName evidence="9">Phosphate transport system permease protein</fullName>
    </recommendedName>
</protein>
<evidence type="ECO:0000256" key="4">
    <source>
        <dbReference type="ARBA" id="ARBA00022475"/>
    </source>
</evidence>
<evidence type="ECO:0000256" key="3">
    <source>
        <dbReference type="ARBA" id="ARBA00022448"/>
    </source>
</evidence>
<dbReference type="InterPro" id="IPR000515">
    <property type="entry name" value="MetI-like"/>
</dbReference>
<keyword evidence="3 8" id="KW-0813">Transport</keyword>
<dbReference type="Pfam" id="PF00528">
    <property type="entry name" value="BPD_transp_1"/>
    <property type="match status" value="1"/>
</dbReference>
<dbReference type="SUPFAM" id="SSF161098">
    <property type="entry name" value="MetI-like"/>
    <property type="match status" value="1"/>
</dbReference>
<evidence type="ECO:0000256" key="6">
    <source>
        <dbReference type="ARBA" id="ARBA00022989"/>
    </source>
</evidence>
<comment type="function">
    <text evidence="9">Part of the binding-protein-dependent transport system for phosphate; probably responsible for the translocation of the substrate across the membrane.</text>
</comment>
<feature type="transmembrane region" description="Helical" evidence="8">
    <location>
        <begin position="147"/>
        <end position="171"/>
    </location>
</feature>
<dbReference type="PANTHER" id="PTHR30425">
    <property type="entry name" value="PHOSPHATE TRANSPORT SYSTEM PERMEASE PROTEIN PST"/>
    <property type="match status" value="1"/>
</dbReference>
<evidence type="ECO:0000259" key="10">
    <source>
        <dbReference type="PROSITE" id="PS50928"/>
    </source>
</evidence>
<comment type="subcellular location">
    <subcellularLocation>
        <location evidence="1 8">Cell membrane</location>
        <topology evidence="1 8">Multi-pass membrane protein</topology>
    </subcellularLocation>
</comment>
<dbReference type="AlphaFoldDB" id="A0A7W8FVT8"/>
<dbReference type="GO" id="GO:0005315">
    <property type="term" value="F:phosphate transmembrane transporter activity"/>
    <property type="evidence" value="ECO:0007669"/>
    <property type="project" value="InterPro"/>
</dbReference>
<keyword evidence="4 9" id="KW-1003">Cell membrane</keyword>
<comment type="similarity">
    <text evidence="2 9">Belongs to the binding-protein-dependent transport system permease family. CysTW subfamily.</text>
</comment>
<name>A0A7W8FVT8_9FIRM</name>
<feature type="transmembrane region" description="Helical" evidence="8">
    <location>
        <begin position="68"/>
        <end position="96"/>
    </location>
</feature>
<evidence type="ECO:0000256" key="9">
    <source>
        <dbReference type="RuleBase" id="RU363054"/>
    </source>
</evidence>
<dbReference type="PROSITE" id="PS50928">
    <property type="entry name" value="ABC_TM1"/>
    <property type="match status" value="1"/>
</dbReference>
<evidence type="ECO:0000256" key="5">
    <source>
        <dbReference type="ARBA" id="ARBA00022692"/>
    </source>
</evidence>